<dbReference type="CDD" id="cd05299">
    <property type="entry name" value="CtBP_dh"/>
    <property type="match status" value="1"/>
</dbReference>
<accession>A0A418KIQ6</accession>
<keyword evidence="8" id="KW-1185">Reference proteome</keyword>
<evidence type="ECO:0000256" key="4">
    <source>
        <dbReference type="RuleBase" id="RU003719"/>
    </source>
</evidence>
<evidence type="ECO:0000256" key="3">
    <source>
        <dbReference type="ARBA" id="ARBA00023027"/>
    </source>
</evidence>
<evidence type="ECO:0000256" key="1">
    <source>
        <dbReference type="ARBA" id="ARBA00005854"/>
    </source>
</evidence>
<dbReference type="SUPFAM" id="SSF52283">
    <property type="entry name" value="Formate/glycerate dehydrogenase catalytic domain-like"/>
    <property type="match status" value="1"/>
</dbReference>
<dbReference type="FunFam" id="3.40.50.720:FF:000203">
    <property type="entry name" value="D-3-phosphoglycerate dehydrogenase (SerA)"/>
    <property type="match status" value="1"/>
</dbReference>
<dbReference type="OrthoDB" id="117809at2"/>
<dbReference type="InterPro" id="IPR036291">
    <property type="entry name" value="NAD(P)-bd_dom_sf"/>
</dbReference>
<organism evidence="7 8">
    <name type="scientific">Jiangella rhizosphaerae</name>
    <dbReference type="NCBI Taxonomy" id="2293569"/>
    <lineage>
        <taxon>Bacteria</taxon>
        <taxon>Bacillati</taxon>
        <taxon>Actinomycetota</taxon>
        <taxon>Actinomycetes</taxon>
        <taxon>Jiangellales</taxon>
        <taxon>Jiangellaceae</taxon>
        <taxon>Jiangella</taxon>
    </lineage>
</organism>
<dbReference type="PANTHER" id="PTHR43761:SF1">
    <property type="entry name" value="D-ISOMER SPECIFIC 2-HYDROXYACID DEHYDROGENASE CATALYTIC DOMAIN-CONTAINING PROTEIN-RELATED"/>
    <property type="match status" value="1"/>
</dbReference>
<dbReference type="GO" id="GO:0051287">
    <property type="term" value="F:NAD binding"/>
    <property type="evidence" value="ECO:0007669"/>
    <property type="project" value="InterPro"/>
</dbReference>
<evidence type="ECO:0000313" key="7">
    <source>
        <dbReference type="EMBL" id="RIQ13216.1"/>
    </source>
</evidence>
<dbReference type="InterPro" id="IPR050418">
    <property type="entry name" value="D-iso_2-hydroxyacid_DH_PdxB"/>
</dbReference>
<feature type="domain" description="D-isomer specific 2-hydroxyacid dehydrogenase catalytic" evidence="5">
    <location>
        <begin position="24"/>
        <end position="319"/>
    </location>
</feature>
<evidence type="ECO:0000259" key="6">
    <source>
        <dbReference type="Pfam" id="PF02826"/>
    </source>
</evidence>
<keyword evidence="2 4" id="KW-0560">Oxidoreductase</keyword>
<proteinExistence type="inferred from homology"/>
<dbReference type="Proteomes" id="UP000284057">
    <property type="component" value="Unassembled WGS sequence"/>
</dbReference>
<dbReference type="RefSeq" id="WP_119662638.1">
    <property type="nucleotide sequence ID" value="NZ_QUAL01000387.1"/>
</dbReference>
<dbReference type="InterPro" id="IPR006140">
    <property type="entry name" value="D-isomer_DH_NAD-bd"/>
</dbReference>
<name>A0A418KIQ6_9ACTN</name>
<sequence>MERHATRGDGGRAIAVWAAASPFLPAALETLDRAGVPYVLLPDQPDAAGLARAAGAEALIVGGAEVSRRLLSALPRLRLVVRAGVGTDRIDLDAATGLGVAVTNVPDYATDEVADHAVLLMLAAVRRLAHFQASTRTDWVRVDRPPVMRLRGRRLGIVGLGRIGTATAERARALGMTVAAHDPFIARESFDRAGVLPVSLDELLATSDVISLHAPLTADTHHLLDRAAFARMRRAPVVVNTARGGLVDTAALTEALDAGTVRAAGLDVLEHEHDVARHAALLDRDDVVVTPHVAWYSQGSEEQLGTSAARIALDFVQRGVRPPVLNPATRTEPTSEVTS</sequence>
<dbReference type="PANTHER" id="PTHR43761">
    <property type="entry name" value="D-ISOMER SPECIFIC 2-HYDROXYACID DEHYDROGENASE FAMILY PROTEIN (AFU_ORTHOLOGUE AFUA_1G13630)"/>
    <property type="match status" value="1"/>
</dbReference>
<dbReference type="Pfam" id="PF02826">
    <property type="entry name" value="2-Hacid_dh_C"/>
    <property type="match status" value="1"/>
</dbReference>
<dbReference type="Pfam" id="PF00389">
    <property type="entry name" value="2-Hacid_dh"/>
    <property type="match status" value="1"/>
</dbReference>
<feature type="domain" description="D-isomer specific 2-hydroxyacid dehydrogenase NAD-binding" evidence="6">
    <location>
        <begin position="119"/>
        <end position="294"/>
    </location>
</feature>
<dbReference type="InterPro" id="IPR043322">
    <property type="entry name" value="CtBP"/>
</dbReference>
<keyword evidence="3" id="KW-0520">NAD</keyword>
<comment type="similarity">
    <text evidence="1 4">Belongs to the D-isomer specific 2-hydroxyacid dehydrogenase family.</text>
</comment>
<dbReference type="InterPro" id="IPR029753">
    <property type="entry name" value="D-isomer_DH_CS"/>
</dbReference>
<evidence type="ECO:0000256" key="2">
    <source>
        <dbReference type="ARBA" id="ARBA00023002"/>
    </source>
</evidence>
<dbReference type="Gene3D" id="3.40.50.720">
    <property type="entry name" value="NAD(P)-binding Rossmann-like Domain"/>
    <property type="match status" value="2"/>
</dbReference>
<gene>
    <name evidence="7" type="ORF">DY240_26290</name>
</gene>
<dbReference type="PROSITE" id="PS00670">
    <property type="entry name" value="D_2_HYDROXYACID_DH_2"/>
    <property type="match status" value="1"/>
</dbReference>
<evidence type="ECO:0000259" key="5">
    <source>
        <dbReference type="Pfam" id="PF00389"/>
    </source>
</evidence>
<dbReference type="EMBL" id="QUAL01000387">
    <property type="protein sequence ID" value="RIQ13216.1"/>
    <property type="molecule type" value="Genomic_DNA"/>
</dbReference>
<dbReference type="InterPro" id="IPR006139">
    <property type="entry name" value="D-isomer_2_OHA_DH_cat_dom"/>
</dbReference>
<comment type="caution">
    <text evidence="7">The sequence shown here is derived from an EMBL/GenBank/DDBJ whole genome shotgun (WGS) entry which is preliminary data.</text>
</comment>
<dbReference type="GO" id="GO:0003714">
    <property type="term" value="F:transcription corepressor activity"/>
    <property type="evidence" value="ECO:0007669"/>
    <property type="project" value="InterPro"/>
</dbReference>
<dbReference type="AlphaFoldDB" id="A0A418KIQ6"/>
<dbReference type="GO" id="GO:0016616">
    <property type="term" value="F:oxidoreductase activity, acting on the CH-OH group of donors, NAD or NADP as acceptor"/>
    <property type="evidence" value="ECO:0007669"/>
    <property type="project" value="InterPro"/>
</dbReference>
<evidence type="ECO:0000313" key="8">
    <source>
        <dbReference type="Proteomes" id="UP000284057"/>
    </source>
</evidence>
<reference evidence="7 8" key="1">
    <citation type="submission" date="2018-09" db="EMBL/GenBank/DDBJ databases">
        <title>Isolation, diversity and antifungal activity of actinobacteria from wheat.</title>
        <authorList>
            <person name="Han C."/>
        </authorList>
    </citation>
    <scope>NUCLEOTIDE SEQUENCE [LARGE SCALE GENOMIC DNA]</scope>
    <source>
        <strain evidence="7 8">NEAU-YY265</strain>
    </source>
</reference>
<dbReference type="SUPFAM" id="SSF51735">
    <property type="entry name" value="NAD(P)-binding Rossmann-fold domains"/>
    <property type="match status" value="1"/>
</dbReference>
<protein>
    <submittedName>
        <fullName evidence="7">C-terminal binding protein</fullName>
    </submittedName>
</protein>